<keyword evidence="10" id="KW-1185">Reference proteome</keyword>
<feature type="transmembrane region" description="Helical" evidence="8">
    <location>
        <begin position="60"/>
        <end position="79"/>
    </location>
</feature>
<keyword evidence="3" id="KW-0813">Transport</keyword>
<feature type="transmembrane region" description="Helical" evidence="8">
    <location>
        <begin position="31"/>
        <end position="53"/>
    </location>
</feature>
<evidence type="ECO:0000256" key="6">
    <source>
        <dbReference type="ARBA" id="ARBA00022989"/>
    </source>
</evidence>
<dbReference type="Proteomes" id="UP000709336">
    <property type="component" value="Unassembled WGS sequence"/>
</dbReference>
<evidence type="ECO:0000256" key="7">
    <source>
        <dbReference type="ARBA" id="ARBA00023136"/>
    </source>
</evidence>
<sequence>MFLYVIGFSILVTMALALARALAGPTVFDRILAVNMFGTKAVLLVAVVAFVTGRADVLDIALLYSLLNFVGVVAALRLVERGSFYATERIHVKTKPGEKL</sequence>
<keyword evidence="4" id="KW-1003">Cell membrane</keyword>
<comment type="subcellular location">
    <subcellularLocation>
        <location evidence="1">Cell membrane</location>
        <topology evidence="1">Multi-pass membrane protein</topology>
    </subcellularLocation>
</comment>
<dbReference type="InterPro" id="IPR007208">
    <property type="entry name" value="MrpF/PhaF-like"/>
</dbReference>
<evidence type="ECO:0000313" key="10">
    <source>
        <dbReference type="Proteomes" id="UP000709336"/>
    </source>
</evidence>
<evidence type="ECO:0000256" key="3">
    <source>
        <dbReference type="ARBA" id="ARBA00022448"/>
    </source>
</evidence>
<comment type="similarity">
    <text evidence="2">Belongs to the CPA3 antiporters (TC 2.A.63) subunit F family.</text>
</comment>
<keyword evidence="7 8" id="KW-0472">Membrane</keyword>
<name>A0ABX1R5L1_9ALTE</name>
<evidence type="ECO:0000256" key="1">
    <source>
        <dbReference type="ARBA" id="ARBA00004651"/>
    </source>
</evidence>
<evidence type="ECO:0000256" key="4">
    <source>
        <dbReference type="ARBA" id="ARBA00022475"/>
    </source>
</evidence>
<dbReference type="EMBL" id="JAATNW010000005">
    <property type="protein sequence ID" value="NMH60535.1"/>
    <property type="molecule type" value="Genomic_DNA"/>
</dbReference>
<dbReference type="PANTHER" id="PTHR34702">
    <property type="entry name" value="NA(+)/H(+) ANTIPORTER SUBUNIT F1"/>
    <property type="match status" value="1"/>
</dbReference>
<comment type="caution">
    <text evidence="9">The sequence shown here is derived from an EMBL/GenBank/DDBJ whole genome shotgun (WGS) entry which is preliminary data.</text>
</comment>
<reference evidence="9 10" key="1">
    <citation type="submission" date="2020-03" db="EMBL/GenBank/DDBJ databases">
        <title>Alteromonas ponticola sp. nov., isolated from seawater.</title>
        <authorList>
            <person name="Yoon J.-H."/>
            <person name="Kim Y.-O."/>
        </authorList>
    </citation>
    <scope>NUCLEOTIDE SEQUENCE [LARGE SCALE GENOMIC DNA]</scope>
    <source>
        <strain evidence="9 10">MYP5</strain>
    </source>
</reference>
<gene>
    <name evidence="9" type="ORF">HCJ96_10925</name>
</gene>
<evidence type="ECO:0000256" key="2">
    <source>
        <dbReference type="ARBA" id="ARBA00009212"/>
    </source>
</evidence>
<dbReference type="Pfam" id="PF04066">
    <property type="entry name" value="MrpF_PhaF"/>
    <property type="match status" value="1"/>
</dbReference>
<protein>
    <submittedName>
        <fullName evidence="9">PH regulation protein F</fullName>
    </submittedName>
</protein>
<dbReference type="PANTHER" id="PTHR34702:SF1">
    <property type="entry name" value="NA(+)_H(+) ANTIPORTER SUBUNIT F"/>
    <property type="match status" value="1"/>
</dbReference>
<evidence type="ECO:0000313" key="9">
    <source>
        <dbReference type="EMBL" id="NMH60535.1"/>
    </source>
</evidence>
<keyword evidence="6 8" id="KW-1133">Transmembrane helix</keyword>
<keyword evidence="5 8" id="KW-0812">Transmembrane</keyword>
<evidence type="ECO:0000256" key="5">
    <source>
        <dbReference type="ARBA" id="ARBA00022692"/>
    </source>
</evidence>
<accession>A0ABX1R5L1</accession>
<evidence type="ECO:0000256" key="8">
    <source>
        <dbReference type="SAM" id="Phobius"/>
    </source>
</evidence>
<organism evidence="9 10">
    <name type="scientific">Alteromonas ponticola</name>
    <dbReference type="NCBI Taxonomy" id="2720613"/>
    <lineage>
        <taxon>Bacteria</taxon>
        <taxon>Pseudomonadati</taxon>
        <taxon>Pseudomonadota</taxon>
        <taxon>Gammaproteobacteria</taxon>
        <taxon>Alteromonadales</taxon>
        <taxon>Alteromonadaceae</taxon>
        <taxon>Alteromonas/Salinimonas group</taxon>
        <taxon>Alteromonas</taxon>
    </lineage>
</organism>
<proteinExistence type="inferred from homology"/>